<evidence type="ECO:0000313" key="3">
    <source>
        <dbReference type="Proteomes" id="UP001279410"/>
    </source>
</evidence>
<evidence type="ECO:0000313" key="2">
    <source>
        <dbReference type="EMBL" id="GLD73025.1"/>
    </source>
</evidence>
<sequence length="154" mass="16934">MLDGKVQNLSGEDAAHLMYRGQDPARSGQVSGRAEAEPHGGTPLERADVLSGSVMNMEPGGAGEETRNFLILLQQIIIKTKVQEQCQYELVSLAIILLTLLQTPYCPPDTRLLEEAIECCASSPWHKPLTAISVKNLPLHTYTWRSRPQDCAAH</sequence>
<dbReference type="InterPro" id="IPR019522">
    <property type="entry name" value="PIK3R5/6"/>
</dbReference>
<gene>
    <name evidence="2" type="ORF">AKAME5_002435000</name>
</gene>
<dbReference type="Proteomes" id="UP001279410">
    <property type="component" value="Unassembled WGS sequence"/>
</dbReference>
<proteinExistence type="predicted"/>
<dbReference type="AlphaFoldDB" id="A0AAD3NJX8"/>
<keyword evidence="3" id="KW-1185">Reference proteome</keyword>
<accession>A0AAD3NJX8</accession>
<protein>
    <submittedName>
        <fullName evidence="2">Phosphoinositide 3-kinase regulatory subunit 5</fullName>
    </submittedName>
</protein>
<feature type="region of interest" description="Disordered" evidence="1">
    <location>
        <begin position="23"/>
        <end position="46"/>
    </location>
</feature>
<evidence type="ECO:0000256" key="1">
    <source>
        <dbReference type="SAM" id="MobiDB-lite"/>
    </source>
</evidence>
<dbReference type="GO" id="GO:0046935">
    <property type="term" value="F:1-phosphatidylinositol-3-kinase regulator activity"/>
    <property type="evidence" value="ECO:0007669"/>
    <property type="project" value="InterPro"/>
</dbReference>
<dbReference type="Pfam" id="PF10486">
    <property type="entry name" value="PI3K_1B_p101"/>
    <property type="match status" value="1"/>
</dbReference>
<name>A0AAD3NJX8_LATJO</name>
<dbReference type="GO" id="GO:0005944">
    <property type="term" value="C:phosphatidylinositol 3-kinase complex, class IB"/>
    <property type="evidence" value="ECO:0007669"/>
    <property type="project" value="InterPro"/>
</dbReference>
<reference evidence="2" key="1">
    <citation type="submission" date="2022-08" db="EMBL/GenBank/DDBJ databases">
        <title>Genome sequencing of akame (Lates japonicus).</title>
        <authorList>
            <person name="Hashiguchi Y."/>
            <person name="Takahashi H."/>
        </authorList>
    </citation>
    <scope>NUCLEOTIDE SEQUENCE</scope>
    <source>
        <strain evidence="2">Kochi</strain>
    </source>
</reference>
<comment type="caution">
    <text evidence="2">The sequence shown here is derived from an EMBL/GenBank/DDBJ whole genome shotgun (WGS) entry which is preliminary data.</text>
</comment>
<dbReference type="EMBL" id="BRZM01001364">
    <property type="protein sequence ID" value="GLD73025.1"/>
    <property type="molecule type" value="Genomic_DNA"/>
</dbReference>
<organism evidence="2 3">
    <name type="scientific">Lates japonicus</name>
    <name type="common">Japanese lates</name>
    <dbReference type="NCBI Taxonomy" id="270547"/>
    <lineage>
        <taxon>Eukaryota</taxon>
        <taxon>Metazoa</taxon>
        <taxon>Chordata</taxon>
        <taxon>Craniata</taxon>
        <taxon>Vertebrata</taxon>
        <taxon>Euteleostomi</taxon>
        <taxon>Actinopterygii</taxon>
        <taxon>Neopterygii</taxon>
        <taxon>Teleostei</taxon>
        <taxon>Neoteleostei</taxon>
        <taxon>Acanthomorphata</taxon>
        <taxon>Carangaria</taxon>
        <taxon>Carangaria incertae sedis</taxon>
        <taxon>Centropomidae</taxon>
        <taxon>Lates</taxon>
    </lineage>
</organism>
<feature type="non-terminal residue" evidence="2">
    <location>
        <position position="1"/>
    </location>
</feature>